<evidence type="ECO:0000256" key="2">
    <source>
        <dbReference type="ARBA" id="ARBA00022737"/>
    </source>
</evidence>
<organism evidence="4 5">
    <name type="scientific">Eremothecium gossypii (strain ATCC 10895 / CBS 109.51 / FGSC 9923 / NRRL Y-1056)</name>
    <name type="common">Yeast</name>
    <name type="synonym">Ashbya gossypii</name>
    <dbReference type="NCBI Taxonomy" id="284811"/>
    <lineage>
        <taxon>Eukaryota</taxon>
        <taxon>Fungi</taxon>
        <taxon>Dikarya</taxon>
        <taxon>Ascomycota</taxon>
        <taxon>Saccharomycotina</taxon>
        <taxon>Saccharomycetes</taxon>
        <taxon>Saccharomycetales</taxon>
        <taxon>Saccharomycetaceae</taxon>
        <taxon>Eremothecium</taxon>
    </lineage>
</organism>
<dbReference type="RefSeq" id="NP_983518.2">
    <property type="nucleotide sequence ID" value="NM_208871.2"/>
</dbReference>
<dbReference type="Proteomes" id="UP000000591">
    <property type="component" value="Chromosome III"/>
</dbReference>
<dbReference type="KEGG" id="ago:AGOS_ACR116W"/>
<sequence>MAEDREASRGTPVRLRQTTNDVPDPTVNKIKNEQFKVWKKTIPSLYQYITSLKPRYASPAGVAGSVRKTIAFTDEAERRMENGVLHTSVLVSLGRDVYRQGCVLPLGVHLEEADGGGALPDPEFEDSMGLQEQLRPVWTHPSADVAGMAYVGRADVAAVVVATDGSVAWFRSGAPRPVQTLPPVAGSVAEVDLAVSEDGQLAVVVQSGIDGDNAHTVLRVVDNGDALGKVLHTVRLSEAAVVHAVKFQGSHIFVTCSSDNTVRFWDARTPAEPLWHLHGVRDGRFVAVAPSPLVGTVFATGSDTGVIKLWDIRAVIAATADEPAAELTRLVHPDGDAVVELLFSADTPTQFVSVGAPGNVYHWDVEPLLQLPGEDDPNESARDSDELQQQCLKFLHTVGGRRTLGPIPKRKTVAWHPTFGDVVGCIDADGLITVYKPYFGRPDDPDADDDSLQ</sequence>
<name>Q75C03_EREGS</name>
<dbReference type="GeneID" id="4619649"/>
<dbReference type="OrthoDB" id="427795at2759"/>
<dbReference type="GO" id="GO:0006338">
    <property type="term" value="P:chromatin remodeling"/>
    <property type="evidence" value="ECO:0000318"/>
    <property type="project" value="GO_Central"/>
</dbReference>
<proteinExistence type="predicted"/>
<dbReference type="HOGENOM" id="CLU_036523_0_0_1"/>
<dbReference type="eggNOG" id="ENOG502QSEV">
    <property type="taxonomic scope" value="Eukaryota"/>
</dbReference>
<dbReference type="PANTHER" id="PTHR22850">
    <property type="entry name" value="WD40 REPEAT FAMILY"/>
    <property type="match status" value="1"/>
</dbReference>
<keyword evidence="2" id="KW-0677">Repeat</keyword>
<accession>Q75C03</accession>
<dbReference type="InterPro" id="IPR050459">
    <property type="entry name" value="WD_repeat_RBAP46/RBAP48/MSI1"/>
</dbReference>
<dbReference type="GO" id="GO:0042393">
    <property type="term" value="F:histone binding"/>
    <property type="evidence" value="ECO:0000318"/>
    <property type="project" value="GO_Central"/>
</dbReference>
<reference evidence="5" key="2">
    <citation type="journal article" date="2013" name="G3 (Bethesda)">
        <title>Genomes of Ashbya fungi isolated from insects reveal four mating-type loci, numerous translocations, lack of transposons, and distinct gene duplications.</title>
        <authorList>
            <person name="Dietrich F.S."/>
            <person name="Voegeli S."/>
            <person name="Kuo S."/>
            <person name="Philippsen P."/>
        </authorList>
    </citation>
    <scope>GENOME REANNOTATION</scope>
    <source>
        <strain evidence="5">ATCC 10895 / CBS 109.51 / FGSC 9923 / NRRL Y-1056</strain>
    </source>
</reference>
<dbReference type="FunCoup" id="Q75C03">
    <property type="interactions" value="511"/>
</dbReference>
<dbReference type="GO" id="GO:0033698">
    <property type="term" value="C:Rpd3L complex"/>
    <property type="evidence" value="ECO:0000318"/>
    <property type="project" value="GO_Central"/>
</dbReference>
<keyword evidence="5" id="KW-1185">Reference proteome</keyword>
<dbReference type="GO" id="GO:0005634">
    <property type="term" value="C:nucleus"/>
    <property type="evidence" value="ECO:0000318"/>
    <property type="project" value="GO_Central"/>
</dbReference>
<dbReference type="SUPFAM" id="SSF50978">
    <property type="entry name" value="WD40 repeat-like"/>
    <property type="match status" value="1"/>
</dbReference>
<dbReference type="InterPro" id="IPR015943">
    <property type="entry name" value="WD40/YVTN_repeat-like_dom_sf"/>
</dbReference>
<dbReference type="GO" id="GO:0006355">
    <property type="term" value="P:regulation of DNA-templated transcription"/>
    <property type="evidence" value="ECO:0000318"/>
    <property type="project" value="GO_Central"/>
</dbReference>
<reference evidence="4 5" key="1">
    <citation type="journal article" date="2004" name="Science">
        <title>The Ashbya gossypii genome as a tool for mapping the ancient Saccharomyces cerevisiae genome.</title>
        <authorList>
            <person name="Dietrich F.S."/>
            <person name="Voegeli S."/>
            <person name="Brachat S."/>
            <person name="Lerch A."/>
            <person name="Gates K."/>
            <person name="Steiner S."/>
            <person name="Mohr C."/>
            <person name="Pohlmann R."/>
            <person name="Luedi P."/>
            <person name="Choi S."/>
            <person name="Wing R.A."/>
            <person name="Flavier A."/>
            <person name="Gaffney T.D."/>
            <person name="Philippsen P."/>
        </authorList>
    </citation>
    <scope>NUCLEOTIDE SEQUENCE [LARGE SCALE GENOMIC DNA]</scope>
    <source>
        <strain evidence="5">ATCC 10895 / CBS 109.51 / FGSC 9923 / NRRL Y-1056</strain>
    </source>
</reference>
<dbReference type="AlphaFoldDB" id="Q75C03"/>
<dbReference type="GO" id="GO:0005737">
    <property type="term" value="C:cytoplasm"/>
    <property type="evidence" value="ECO:0000318"/>
    <property type="project" value="GO_Central"/>
</dbReference>
<protein>
    <submittedName>
        <fullName evidence="4">ACR116Wp</fullName>
    </submittedName>
</protein>
<dbReference type="GO" id="GO:0070210">
    <property type="term" value="C:Rpd3L-Expanded complex"/>
    <property type="evidence" value="ECO:0000318"/>
    <property type="project" value="GO_Central"/>
</dbReference>
<dbReference type="EMBL" id="AE016816">
    <property type="protein sequence ID" value="AAS51342.2"/>
    <property type="molecule type" value="Genomic_DNA"/>
</dbReference>
<dbReference type="InParanoid" id="Q75C03"/>
<dbReference type="Gene3D" id="2.130.10.10">
    <property type="entry name" value="YVTN repeat-like/Quinoprotein amine dehydrogenase"/>
    <property type="match status" value="1"/>
</dbReference>
<evidence type="ECO:0000313" key="5">
    <source>
        <dbReference type="Proteomes" id="UP000000591"/>
    </source>
</evidence>
<dbReference type="InterPro" id="IPR001680">
    <property type="entry name" value="WD40_rpt"/>
</dbReference>
<dbReference type="Pfam" id="PF00400">
    <property type="entry name" value="WD40"/>
    <property type="match status" value="1"/>
</dbReference>
<evidence type="ECO:0000256" key="3">
    <source>
        <dbReference type="SAM" id="MobiDB-lite"/>
    </source>
</evidence>
<feature type="region of interest" description="Disordered" evidence="3">
    <location>
        <begin position="1"/>
        <end position="24"/>
    </location>
</feature>
<dbReference type="STRING" id="284811.Q75C03"/>
<dbReference type="OMA" id="WDIRTIA"/>
<dbReference type="InterPro" id="IPR036322">
    <property type="entry name" value="WD40_repeat_dom_sf"/>
</dbReference>
<gene>
    <name evidence="4" type="ORF">AGOS_ACR116W</name>
</gene>
<keyword evidence="1" id="KW-0853">WD repeat</keyword>
<dbReference type="SMART" id="SM00320">
    <property type="entry name" value="WD40"/>
    <property type="match status" value="3"/>
</dbReference>
<evidence type="ECO:0000313" key="4">
    <source>
        <dbReference type="EMBL" id="AAS51342.2"/>
    </source>
</evidence>
<evidence type="ECO:0000256" key="1">
    <source>
        <dbReference type="ARBA" id="ARBA00022574"/>
    </source>
</evidence>